<keyword evidence="3" id="KW-1185">Reference proteome</keyword>
<organism evidence="2 3">
    <name type="scientific">Puccinia coronata f. sp. avenae</name>
    <dbReference type="NCBI Taxonomy" id="200324"/>
    <lineage>
        <taxon>Eukaryota</taxon>
        <taxon>Fungi</taxon>
        <taxon>Dikarya</taxon>
        <taxon>Basidiomycota</taxon>
        <taxon>Pucciniomycotina</taxon>
        <taxon>Pucciniomycetes</taxon>
        <taxon>Pucciniales</taxon>
        <taxon>Pucciniaceae</taxon>
        <taxon>Puccinia</taxon>
    </lineage>
</organism>
<proteinExistence type="predicted"/>
<comment type="caution">
    <text evidence="2">The sequence shown here is derived from an EMBL/GenBank/DDBJ whole genome shotgun (WGS) entry which is preliminary data.</text>
</comment>
<sequence length="251" mass="27828">MAEPYTLLMSDVGHQECVTIPTAIGNQEGETCEPCSYRCLGTTSCLGIGCRGVCVRDFSRGQIRDLPVQTDGRTDIVASIPFPSNKGFRRQKNIDKGQSQVHPRQFMMRNNYASHRSTFHTKPSAHNPTEVFGQIANCPFNKQYLVQMLCLPKIIAALLVLVSFLGSARSAEDLTGTAEDLTADLNFINAVEKSCNCVLPPDTHHKRDVTNEVTFCGAERMRGPLGETCKRRMSQTNPLSQKLPQHTIKEL</sequence>
<dbReference type="EMBL" id="PGCJ01000273">
    <property type="protein sequence ID" value="PLW34608.1"/>
    <property type="molecule type" value="Genomic_DNA"/>
</dbReference>
<name>A0A2N5UA72_9BASI</name>
<gene>
    <name evidence="2" type="ORF">PCANC_16076</name>
</gene>
<reference evidence="2 3" key="1">
    <citation type="submission" date="2017-11" db="EMBL/GenBank/DDBJ databases">
        <title>De novo assembly and phasing of dikaryotic genomes from two isolates of Puccinia coronata f. sp. avenae, the causal agent of oat crown rust.</title>
        <authorList>
            <person name="Miller M.E."/>
            <person name="Zhang Y."/>
            <person name="Omidvar V."/>
            <person name="Sperschneider J."/>
            <person name="Schwessinger B."/>
            <person name="Raley C."/>
            <person name="Palmer J.M."/>
            <person name="Garnica D."/>
            <person name="Upadhyaya N."/>
            <person name="Rathjen J."/>
            <person name="Taylor J.M."/>
            <person name="Park R.F."/>
            <person name="Dodds P.N."/>
            <person name="Hirsch C.D."/>
            <person name="Kianian S.F."/>
            <person name="Figueroa M."/>
        </authorList>
    </citation>
    <scope>NUCLEOTIDE SEQUENCE [LARGE SCALE GENOMIC DNA]</scope>
    <source>
        <strain evidence="2">12NC29</strain>
    </source>
</reference>
<feature type="region of interest" description="Disordered" evidence="1">
    <location>
        <begin position="230"/>
        <end position="251"/>
    </location>
</feature>
<dbReference type="AlphaFoldDB" id="A0A2N5UA72"/>
<evidence type="ECO:0000313" key="3">
    <source>
        <dbReference type="Proteomes" id="UP000235388"/>
    </source>
</evidence>
<protein>
    <submittedName>
        <fullName evidence="2">Uncharacterized protein</fullName>
    </submittedName>
</protein>
<evidence type="ECO:0000256" key="1">
    <source>
        <dbReference type="SAM" id="MobiDB-lite"/>
    </source>
</evidence>
<feature type="compositionally biased region" description="Polar residues" evidence="1">
    <location>
        <begin position="234"/>
        <end position="244"/>
    </location>
</feature>
<accession>A0A2N5UA72</accession>
<evidence type="ECO:0000313" key="2">
    <source>
        <dbReference type="EMBL" id="PLW34608.1"/>
    </source>
</evidence>
<dbReference type="Proteomes" id="UP000235388">
    <property type="component" value="Unassembled WGS sequence"/>
</dbReference>